<dbReference type="EMBL" id="LMVM01000012">
    <property type="protein sequence ID" value="PAV05030.1"/>
    <property type="molecule type" value="Genomic_DNA"/>
</dbReference>
<accession>A0A2A2H6X5</accession>
<protein>
    <submittedName>
        <fullName evidence="1">Uncharacterized protein</fullName>
    </submittedName>
</protein>
<reference evidence="1 2" key="1">
    <citation type="journal article" date="2017" name="BMC Genomics">
        <title>Genomic analysis of methanogenic archaea reveals a shift towards energy conservation.</title>
        <authorList>
            <person name="Gilmore S.P."/>
            <person name="Henske J.K."/>
            <person name="Sexton J.A."/>
            <person name="Solomon K.V."/>
            <person name="Seppala S."/>
            <person name="Yoo J.I."/>
            <person name="Huyett L.M."/>
            <person name="Pressman A."/>
            <person name="Cogan J.Z."/>
            <person name="Kivenson V."/>
            <person name="Peng X."/>
            <person name="Tan Y."/>
            <person name="Valentine D.L."/>
            <person name="O'Malley M.A."/>
        </authorList>
    </citation>
    <scope>NUCLEOTIDE SEQUENCE [LARGE SCALE GENOMIC DNA]</scope>
    <source>
        <strain evidence="1 2">M.o.H.</strain>
    </source>
</reference>
<keyword evidence="2" id="KW-1185">Reference proteome</keyword>
<evidence type="ECO:0000313" key="2">
    <source>
        <dbReference type="Proteomes" id="UP000217784"/>
    </source>
</evidence>
<gene>
    <name evidence="1" type="ORF">ASJ80_12060</name>
</gene>
<dbReference type="Proteomes" id="UP000217784">
    <property type="component" value="Unassembled WGS sequence"/>
</dbReference>
<sequence length="203" mass="23800">MRFDLSNRSIIEDQNGSVAIPRRVVPLGLGERRDNVVIVPNRVIPQEGEPNLRWMPERKAFNFEENHLVASSFWIKNRKNNLKSENEFLHSLIKEVRLVKKEFDELSIRQICFSEIKEKIPKLWDNFDENDSYHDELLIIIERATQSMHSEDLNIEYISLLEDALSYVEKTDINEEDVEEIGEKFMECGLSITSRISGLSELY</sequence>
<organism evidence="1 2">
    <name type="scientific">Methanobacterium bryantii</name>
    <dbReference type="NCBI Taxonomy" id="2161"/>
    <lineage>
        <taxon>Archaea</taxon>
        <taxon>Methanobacteriati</taxon>
        <taxon>Methanobacteriota</taxon>
        <taxon>Methanomada group</taxon>
        <taxon>Methanobacteria</taxon>
        <taxon>Methanobacteriales</taxon>
        <taxon>Methanobacteriaceae</taxon>
        <taxon>Methanobacterium</taxon>
    </lineage>
</organism>
<dbReference type="RefSeq" id="WP_069584235.1">
    <property type="nucleotide sequence ID" value="NZ_LMVM01000012.1"/>
</dbReference>
<comment type="caution">
    <text evidence="1">The sequence shown here is derived from an EMBL/GenBank/DDBJ whole genome shotgun (WGS) entry which is preliminary data.</text>
</comment>
<evidence type="ECO:0000313" key="1">
    <source>
        <dbReference type="EMBL" id="PAV05030.1"/>
    </source>
</evidence>
<proteinExistence type="predicted"/>
<dbReference type="AlphaFoldDB" id="A0A2A2H6X5"/>
<name>A0A2A2H6X5_METBR</name>